<feature type="non-terminal residue" evidence="3">
    <location>
        <position position="1"/>
    </location>
</feature>
<dbReference type="InterPro" id="IPR007110">
    <property type="entry name" value="Ig-like_dom"/>
</dbReference>
<sequence length="153" mass="16639">KQVICESTGSFPPARISWWLDGETIRHAAITTGSSANSTTSTLTLRPDAGDDGKELVCRAENPKFRGTIIEDRRYIRVAYPPVVSVSLGSSVGASMLREGDSVTLTCDARAFPDAERITWYHGTVMVSREEGGRVLELRKLSRASSGEYVCVA</sequence>
<dbReference type="AlphaFoldDB" id="A0A1B6L0U6"/>
<dbReference type="InterPro" id="IPR013783">
    <property type="entry name" value="Ig-like_fold"/>
</dbReference>
<protein>
    <recommendedName>
        <fullName evidence="2">Ig-like domain-containing protein</fullName>
    </recommendedName>
</protein>
<accession>A0A1B6L0U6</accession>
<evidence type="ECO:0000256" key="1">
    <source>
        <dbReference type="ARBA" id="ARBA00023157"/>
    </source>
</evidence>
<dbReference type="InterPro" id="IPR036179">
    <property type="entry name" value="Ig-like_dom_sf"/>
</dbReference>
<dbReference type="Pfam" id="PF13927">
    <property type="entry name" value="Ig_3"/>
    <property type="match status" value="1"/>
</dbReference>
<name>A0A1B6L0U6_9HEMI</name>
<evidence type="ECO:0000259" key="2">
    <source>
        <dbReference type="PROSITE" id="PS50835"/>
    </source>
</evidence>
<dbReference type="PANTHER" id="PTHR23278">
    <property type="entry name" value="SIDESTEP PROTEIN"/>
    <property type="match status" value="1"/>
</dbReference>
<dbReference type="PROSITE" id="PS50835">
    <property type="entry name" value="IG_LIKE"/>
    <property type="match status" value="2"/>
</dbReference>
<dbReference type="Pfam" id="PF08205">
    <property type="entry name" value="C2-set_2"/>
    <property type="match status" value="1"/>
</dbReference>
<dbReference type="SMART" id="SM00408">
    <property type="entry name" value="IGc2"/>
    <property type="match status" value="1"/>
</dbReference>
<dbReference type="Gene3D" id="2.60.40.10">
    <property type="entry name" value="Immunoglobulins"/>
    <property type="match status" value="2"/>
</dbReference>
<dbReference type="InterPro" id="IPR003598">
    <property type="entry name" value="Ig_sub2"/>
</dbReference>
<proteinExistence type="predicted"/>
<evidence type="ECO:0000313" key="3">
    <source>
        <dbReference type="EMBL" id="JAT17296.1"/>
    </source>
</evidence>
<keyword evidence="1" id="KW-1015">Disulfide bond</keyword>
<feature type="non-terminal residue" evidence="3">
    <location>
        <position position="153"/>
    </location>
</feature>
<feature type="domain" description="Ig-like" evidence="2">
    <location>
        <begin position="1"/>
        <end position="77"/>
    </location>
</feature>
<dbReference type="SUPFAM" id="SSF48726">
    <property type="entry name" value="Immunoglobulin"/>
    <property type="match status" value="2"/>
</dbReference>
<feature type="domain" description="Ig-like" evidence="2">
    <location>
        <begin position="81"/>
        <end position="153"/>
    </location>
</feature>
<dbReference type="EMBL" id="GEBQ01022681">
    <property type="protein sequence ID" value="JAT17296.1"/>
    <property type="molecule type" value="Transcribed_RNA"/>
</dbReference>
<dbReference type="PANTHER" id="PTHR23278:SF4">
    <property type="entry name" value="SIDESTEP, ISOFORM C"/>
    <property type="match status" value="1"/>
</dbReference>
<reference evidence="3" key="1">
    <citation type="submission" date="2015-11" db="EMBL/GenBank/DDBJ databases">
        <title>De novo transcriptome assembly of four potential Pierce s Disease insect vectors from Arizona vineyards.</title>
        <authorList>
            <person name="Tassone E.E."/>
        </authorList>
    </citation>
    <scope>NUCLEOTIDE SEQUENCE</scope>
</reference>
<organism evidence="3">
    <name type="scientific">Graphocephala atropunctata</name>
    <dbReference type="NCBI Taxonomy" id="36148"/>
    <lineage>
        <taxon>Eukaryota</taxon>
        <taxon>Metazoa</taxon>
        <taxon>Ecdysozoa</taxon>
        <taxon>Arthropoda</taxon>
        <taxon>Hexapoda</taxon>
        <taxon>Insecta</taxon>
        <taxon>Pterygota</taxon>
        <taxon>Neoptera</taxon>
        <taxon>Paraneoptera</taxon>
        <taxon>Hemiptera</taxon>
        <taxon>Auchenorrhyncha</taxon>
        <taxon>Membracoidea</taxon>
        <taxon>Cicadellidae</taxon>
        <taxon>Cicadellinae</taxon>
        <taxon>Cicadellini</taxon>
        <taxon>Graphocephala</taxon>
    </lineage>
</organism>
<gene>
    <name evidence="3" type="ORF">g.52958</name>
</gene>
<dbReference type="InterPro" id="IPR013162">
    <property type="entry name" value="CD80_C2-set"/>
</dbReference>